<dbReference type="Gene3D" id="2.70.150.10">
    <property type="entry name" value="Calcium-transporting ATPase, cytoplasmic transduction domain A"/>
    <property type="match status" value="1"/>
</dbReference>
<dbReference type="GO" id="GO:0012505">
    <property type="term" value="C:endomembrane system"/>
    <property type="evidence" value="ECO:0007669"/>
    <property type="project" value="UniProtKB-SubCell"/>
</dbReference>
<dbReference type="EC" id="7.2.2.8" evidence="3"/>
<evidence type="ECO:0000256" key="11">
    <source>
        <dbReference type="ARBA" id="ARBA00023136"/>
    </source>
</evidence>
<dbReference type="SFLD" id="SFLDF00027">
    <property type="entry name" value="p-type_atpase"/>
    <property type="match status" value="1"/>
</dbReference>
<evidence type="ECO:0000256" key="10">
    <source>
        <dbReference type="ARBA" id="ARBA00022989"/>
    </source>
</evidence>
<evidence type="ECO:0000256" key="5">
    <source>
        <dbReference type="ARBA" id="ARBA00022692"/>
    </source>
</evidence>
<feature type="transmembrane region" description="Helical" evidence="13">
    <location>
        <begin position="343"/>
        <end position="361"/>
    </location>
</feature>
<dbReference type="PROSITE" id="PS50846">
    <property type="entry name" value="HMA_2"/>
    <property type="match status" value="2"/>
</dbReference>
<gene>
    <name evidence="15" type="ORF">C6P46_004303</name>
</gene>
<dbReference type="NCBIfam" id="TIGR01494">
    <property type="entry name" value="ATPase_P-type"/>
    <property type="match status" value="2"/>
</dbReference>
<keyword evidence="10 13" id="KW-1133">Transmembrane helix</keyword>
<dbReference type="PRINTS" id="PR00119">
    <property type="entry name" value="CATATPASE"/>
</dbReference>
<name>A0A9P6W809_RHOMI</name>
<dbReference type="SFLD" id="SFLDG00002">
    <property type="entry name" value="C1.7:_P-type_atpase_like"/>
    <property type="match status" value="1"/>
</dbReference>
<dbReference type="GO" id="GO:0043682">
    <property type="term" value="F:P-type divalent copper transporter activity"/>
    <property type="evidence" value="ECO:0007669"/>
    <property type="project" value="TreeGrafter"/>
</dbReference>
<keyword evidence="5 13" id="KW-0812">Transmembrane</keyword>
<proteinExistence type="inferred from homology"/>
<feature type="transmembrane region" description="Helical" evidence="13">
    <location>
        <begin position="928"/>
        <end position="950"/>
    </location>
</feature>
<evidence type="ECO:0000256" key="4">
    <source>
        <dbReference type="ARBA" id="ARBA00022448"/>
    </source>
</evidence>
<dbReference type="NCBIfam" id="TIGR01525">
    <property type="entry name" value="ATPase-IB_hvy"/>
    <property type="match status" value="1"/>
</dbReference>
<dbReference type="Gene3D" id="3.30.70.100">
    <property type="match status" value="2"/>
</dbReference>
<organism evidence="15 16">
    <name type="scientific">Rhodotorula mucilaginosa</name>
    <name type="common">Yeast</name>
    <name type="synonym">Rhodotorula rubra</name>
    <dbReference type="NCBI Taxonomy" id="5537"/>
    <lineage>
        <taxon>Eukaryota</taxon>
        <taxon>Fungi</taxon>
        <taxon>Dikarya</taxon>
        <taxon>Basidiomycota</taxon>
        <taxon>Pucciniomycotina</taxon>
        <taxon>Microbotryomycetes</taxon>
        <taxon>Sporidiobolales</taxon>
        <taxon>Sporidiobolaceae</taxon>
        <taxon>Rhodotorula</taxon>
    </lineage>
</organism>
<feature type="transmembrane region" description="Helical" evidence="13">
    <location>
        <begin position="307"/>
        <end position="331"/>
    </location>
</feature>
<keyword evidence="9" id="KW-1278">Translocase</keyword>
<dbReference type="GO" id="GO:0005507">
    <property type="term" value="F:copper ion binding"/>
    <property type="evidence" value="ECO:0007669"/>
    <property type="project" value="TreeGrafter"/>
</dbReference>
<dbReference type="FunFam" id="2.70.150.10:FF:000002">
    <property type="entry name" value="Copper-transporting ATPase 1, putative"/>
    <property type="match status" value="1"/>
</dbReference>
<evidence type="ECO:0000256" key="8">
    <source>
        <dbReference type="ARBA" id="ARBA00022840"/>
    </source>
</evidence>
<evidence type="ECO:0000313" key="16">
    <source>
        <dbReference type="Proteomes" id="UP000777482"/>
    </source>
</evidence>
<keyword evidence="16" id="KW-1185">Reference proteome</keyword>
<dbReference type="InterPro" id="IPR008250">
    <property type="entry name" value="ATPase_P-typ_transduc_dom_A_sf"/>
</dbReference>
<accession>A0A9P6W809</accession>
<dbReference type="PANTHER" id="PTHR43520:SF8">
    <property type="entry name" value="P-TYPE CU(+) TRANSPORTER"/>
    <property type="match status" value="1"/>
</dbReference>
<dbReference type="CDD" id="cd02094">
    <property type="entry name" value="P-type_ATPase_Cu-like"/>
    <property type="match status" value="1"/>
</dbReference>
<dbReference type="GO" id="GO:0055070">
    <property type="term" value="P:copper ion homeostasis"/>
    <property type="evidence" value="ECO:0007669"/>
    <property type="project" value="TreeGrafter"/>
</dbReference>
<dbReference type="PROSITE" id="PS00154">
    <property type="entry name" value="ATPASE_E1_E2"/>
    <property type="match status" value="1"/>
</dbReference>
<feature type="transmembrane region" description="Helical" evidence="13">
    <location>
        <begin position="272"/>
        <end position="295"/>
    </location>
</feature>
<reference evidence="15 16" key="1">
    <citation type="submission" date="2020-11" db="EMBL/GenBank/DDBJ databases">
        <title>Kefir isolates.</title>
        <authorList>
            <person name="Marcisauskas S."/>
            <person name="Kim Y."/>
            <person name="Blasche S."/>
        </authorList>
    </citation>
    <scope>NUCLEOTIDE SEQUENCE [LARGE SCALE GENOMIC DNA]</scope>
    <source>
        <strain evidence="15 16">KR</strain>
    </source>
</reference>
<evidence type="ECO:0000256" key="6">
    <source>
        <dbReference type="ARBA" id="ARBA00022723"/>
    </source>
</evidence>
<feature type="transmembrane region" description="Helical" evidence="13">
    <location>
        <begin position="499"/>
        <end position="521"/>
    </location>
</feature>
<dbReference type="Pfam" id="PF00122">
    <property type="entry name" value="E1-E2_ATPase"/>
    <property type="match status" value="1"/>
</dbReference>
<dbReference type="EMBL" id="PUHQ01000004">
    <property type="protein sequence ID" value="KAG0666637.1"/>
    <property type="molecule type" value="Genomic_DNA"/>
</dbReference>
<dbReference type="Pfam" id="PF00702">
    <property type="entry name" value="Hydrolase"/>
    <property type="match status" value="1"/>
</dbReference>
<dbReference type="PANTHER" id="PTHR43520">
    <property type="entry name" value="ATP7, ISOFORM B"/>
    <property type="match status" value="1"/>
</dbReference>
<dbReference type="InterPro" id="IPR018303">
    <property type="entry name" value="ATPase_P-typ_P_site"/>
</dbReference>
<dbReference type="Pfam" id="PF00403">
    <property type="entry name" value="HMA"/>
    <property type="match status" value="2"/>
</dbReference>
<dbReference type="FunFam" id="3.30.70.100:FF:000001">
    <property type="entry name" value="ATPase copper transporting beta"/>
    <property type="match status" value="2"/>
</dbReference>
<feature type="domain" description="HMA" evidence="14">
    <location>
        <begin position="143"/>
        <end position="210"/>
    </location>
</feature>
<dbReference type="OrthoDB" id="432719at2759"/>
<dbReference type="SUPFAM" id="SSF55008">
    <property type="entry name" value="HMA, heavy metal-associated domain"/>
    <property type="match status" value="2"/>
</dbReference>
<comment type="similarity">
    <text evidence="2 13">Belongs to the cation transport ATPase (P-type) (TC 3.A.3) family. Type IB subfamily.</text>
</comment>
<dbReference type="AlphaFoldDB" id="A0A9P6W809"/>
<dbReference type="InterPro" id="IPR023299">
    <property type="entry name" value="ATPase_P-typ_cyto_dom_N"/>
</dbReference>
<dbReference type="SFLD" id="SFLDS00003">
    <property type="entry name" value="Haloacid_Dehalogenase"/>
    <property type="match status" value="1"/>
</dbReference>
<comment type="caution">
    <text evidence="15">The sequence shown here is derived from an EMBL/GenBank/DDBJ whole genome shotgun (WGS) entry which is preliminary data.</text>
</comment>
<dbReference type="PROSITE" id="PS01229">
    <property type="entry name" value="COF_2"/>
    <property type="match status" value="1"/>
</dbReference>
<feature type="transmembrane region" description="Helical" evidence="13">
    <location>
        <begin position="541"/>
        <end position="561"/>
    </location>
</feature>
<dbReference type="InterPro" id="IPR017969">
    <property type="entry name" value="Heavy-metal-associated_CS"/>
</dbReference>
<dbReference type="SUPFAM" id="SSF81665">
    <property type="entry name" value="Calcium ATPase, transmembrane domain M"/>
    <property type="match status" value="1"/>
</dbReference>
<feature type="transmembrane region" description="Helical" evidence="13">
    <location>
        <begin position="236"/>
        <end position="260"/>
    </location>
</feature>
<evidence type="ECO:0000256" key="13">
    <source>
        <dbReference type="RuleBase" id="RU362081"/>
    </source>
</evidence>
<sequence>MPGSSAPLSAPLLDEPLNPEDDLDVLAYAASPSKQAETAASSMLATSTLSVQGMTCGACVASIENGLSQQEGIASVKVALLAEKAVIEYDPLVWTPEKLAEEIEDMGFEAAPIQAAKSDTVLLHIYGMTCVVFAPFDQAARRADKRTAFISDRCGSCVASIESALRATPGIISAVVSLATERASITYDPTVLAGVRDIVELIEDTGFDATLAADENSAMQLKSLARTKEITEWRSAFIRAFSFGLPVFLLSMVMPMTPFLRPLVNFRLIRGIYLGDLTCFFLTLPVQFGVGLPFYRSAWRAIKHKSATMDVLVVLGTSAAFTYSVASMLLAPFASDPAYHPKVFYDTCTMLLTFISLGRYLENIAKGQTSTALTRLMSLAPSQAIIYTDAPACTKEKKVATELIQVGDVVKIVPGDKVPADGIVIRGESAVDESMVTGEVVPVAKSVDSTVIGGTVNGRGTFDMRVTRAGKDTALAQIVNLVEDAQTSKAPIQAFADTVAGYFVPVVISLGLSTFITWMIISHSSNSLPHVFHEEGATKFMVCLRLCISVIVVACPCALGLSTPTAVMVGTGVGAQHGILIKGAGPLEASHKIDRIVLDKTGTITLGKLDVVGVKWVDHAESHRTSLEVDAATLGSPTGWQDDTILLFAVAETKSEHPLAKAVARWGLRSLGLNEVPSSCQVESFESVTGQGVRCDVTGHFPALSPNAGTGLSTHRIEIGSEVYLSSTCGVSLPVSLESFRQREEALGRTCIVVAVDGSLACIVSLADQIKGEARQAIDALRAMGIEVLLATGDQERTARAIADEVGIAHSDVQAGMSPNGKKALVEKLQKQGHRVAMVGDGVNDSPALAAADVGIAMCTGTDIAIEAADVVLMKADLLDVVAALDLSRRIFRQIRLNFLWATIYNLVGVPLAMGIFLPWGIHLHPMMAGAAMAFSSVSVVASSLTLRFWRRPRLARRVDDPDRDAGEGTLAELGGAVVQMAKAGWNLFAARSPRGSRSRFGPGRLRDWMRSRSERSEYGLLAGSTGAAGLTDEDGHDLEEGIPLVGAASPMIRNPGLMGA</sequence>
<keyword evidence="7 13" id="KW-0547">Nucleotide-binding</keyword>
<comment type="subcellular location">
    <subcellularLocation>
        <location evidence="1">Endomembrane system</location>
        <topology evidence="1">Multi-pass membrane protein</topology>
    </subcellularLocation>
    <subcellularLocation>
        <location evidence="13">Membrane</location>
    </subcellularLocation>
</comment>
<evidence type="ECO:0000259" key="14">
    <source>
        <dbReference type="PROSITE" id="PS50846"/>
    </source>
</evidence>
<dbReference type="InterPro" id="IPR044492">
    <property type="entry name" value="P_typ_ATPase_HD_dom"/>
</dbReference>
<dbReference type="InterPro" id="IPR027256">
    <property type="entry name" value="P-typ_ATPase_IB"/>
</dbReference>
<dbReference type="InterPro" id="IPR001757">
    <property type="entry name" value="P_typ_ATPase"/>
</dbReference>
<evidence type="ECO:0000256" key="2">
    <source>
        <dbReference type="ARBA" id="ARBA00006024"/>
    </source>
</evidence>
<dbReference type="GO" id="GO:0005524">
    <property type="term" value="F:ATP binding"/>
    <property type="evidence" value="ECO:0007669"/>
    <property type="project" value="UniProtKB-UniRule"/>
</dbReference>
<dbReference type="PRINTS" id="PR00942">
    <property type="entry name" value="CUATPASEI"/>
</dbReference>
<dbReference type="InterPro" id="IPR036163">
    <property type="entry name" value="HMA_dom_sf"/>
</dbReference>
<dbReference type="Gene3D" id="3.40.50.1000">
    <property type="entry name" value="HAD superfamily/HAD-like"/>
    <property type="match status" value="1"/>
</dbReference>
<dbReference type="SUPFAM" id="SSF81653">
    <property type="entry name" value="Calcium ATPase, transduction domain A"/>
    <property type="match status" value="1"/>
</dbReference>
<dbReference type="Proteomes" id="UP000777482">
    <property type="component" value="Unassembled WGS sequence"/>
</dbReference>
<evidence type="ECO:0000256" key="1">
    <source>
        <dbReference type="ARBA" id="ARBA00004127"/>
    </source>
</evidence>
<keyword evidence="11 13" id="KW-0472">Membrane</keyword>
<keyword evidence="6 13" id="KW-0479">Metal-binding</keyword>
<dbReference type="InterPro" id="IPR023298">
    <property type="entry name" value="ATPase_P-typ_TM_dom_sf"/>
</dbReference>
<dbReference type="GO" id="GO:0016887">
    <property type="term" value="F:ATP hydrolysis activity"/>
    <property type="evidence" value="ECO:0007669"/>
    <property type="project" value="InterPro"/>
</dbReference>
<protein>
    <recommendedName>
        <fullName evidence="3">P-type Cu(+) transporter</fullName>
        <ecNumber evidence="3">7.2.2.8</ecNumber>
    </recommendedName>
    <alternativeName>
        <fullName evidence="12">Cu(2+)-ATPase</fullName>
    </alternativeName>
</protein>
<dbReference type="CDD" id="cd00371">
    <property type="entry name" value="HMA"/>
    <property type="match status" value="2"/>
</dbReference>
<dbReference type="InterPro" id="IPR036412">
    <property type="entry name" value="HAD-like_sf"/>
</dbReference>
<evidence type="ECO:0000313" key="15">
    <source>
        <dbReference type="EMBL" id="KAG0666637.1"/>
    </source>
</evidence>
<evidence type="ECO:0000256" key="9">
    <source>
        <dbReference type="ARBA" id="ARBA00022967"/>
    </source>
</evidence>
<dbReference type="InterPro" id="IPR023214">
    <property type="entry name" value="HAD_sf"/>
</dbReference>
<dbReference type="Gene3D" id="3.40.1110.10">
    <property type="entry name" value="Calcium-transporting ATPase, cytoplasmic domain N"/>
    <property type="match status" value="1"/>
</dbReference>
<dbReference type="InterPro" id="IPR006121">
    <property type="entry name" value="HMA_dom"/>
</dbReference>
<dbReference type="GO" id="GO:0016020">
    <property type="term" value="C:membrane"/>
    <property type="evidence" value="ECO:0007669"/>
    <property type="project" value="UniProtKB-SubCell"/>
</dbReference>
<feature type="transmembrane region" description="Helical" evidence="13">
    <location>
        <begin position="899"/>
        <end position="922"/>
    </location>
</feature>
<keyword evidence="8 13" id="KW-0067">ATP-binding</keyword>
<dbReference type="PROSITE" id="PS01047">
    <property type="entry name" value="HMA_1"/>
    <property type="match status" value="1"/>
</dbReference>
<evidence type="ECO:0000256" key="12">
    <source>
        <dbReference type="ARBA" id="ARBA00080126"/>
    </source>
</evidence>
<keyword evidence="4" id="KW-0813">Transport</keyword>
<feature type="domain" description="HMA" evidence="14">
    <location>
        <begin position="45"/>
        <end position="111"/>
    </location>
</feature>
<evidence type="ECO:0000256" key="7">
    <source>
        <dbReference type="ARBA" id="ARBA00022741"/>
    </source>
</evidence>
<evidence type="ECO:0000256" key="3">
    <source>
        <dbReference type="ARBA" id="ARBA00012517"/>
    </source>
</evidence>
<dbReference type="GO" id="GO:0140581">
    <property type="term" value="F:P-type monovalent copper transporter activity"/>
    <property type="evidence" value="ECO:0007669"/>
    <property type="project" value="UniProtKB-EC"/>
</dbReference>
<dbReference type="InterPro" id="IPR059000">
    <property type="entry name" value="ATPase_P-type_domA"/>
</dbReference>
<dbReference type="SUPFAM" id="SSF56784">
    <property type="entry name" value="HAD-like"/>
    <property type="match status" value="1"/>
</dbReference>
<dbReference type="PRINTS" id="PR00943">
    <property type="entry name" value="CUATPASE"/>
</dbReference>